<dbReference type="GO" id="GO:0015074">
    <property type="term" value="P:DNA integration"/>
    <property type="evidence" value="ECO:0007669"/>
    <property type="project" value="InterPro"/>
</dbReference>
<keyword evidence="3" id="KW-1185">Reference proteome</keyword>
<evidence type="ECO:0000259" key="1">
    <source>
        <dbReference type="PROSITE" id="PS50994"/>
    </source>
</evidence>
<proteinExistence type="predicted"/>
<dbReference type="GO" id="GO:0003676">
    <property type="term" value="F:nucleic acid binding"/>
    <property type="evidence" value="ECO:0007669"/>
    <property type="project" value="InterPro"/>
</dbReference>
<feature type="non-terminal residue" evidence="2">
    <location>
        <position position="131"/>
    </location>
</feature>
<dbReference type="InterPro" id="IPR050951">
    <property type="entry name" value="Retrovirus_Pol_polyprotein"/>
</dbReference>
<dbReference type="InterPro" id="IPR001584">
    <property type="entry name" value="Integrase_cat-core"/>
</dbReference>
<dbReference type="EMBL" id="JAHGAV010000629">
    <property type="protein sequence ID" value="KAG6924293.1"/>
    <property type="molecule type" value="Genomic_DNA"/>
</dbReference>
<protein>
    <recommendedName>
        <fullName evidence="1">Integrase catalytic domain-containing protein</fullName>
    </recommendedName>
</protein>
<dbReference type="SUPFAM" id="SSF53098">
    <property type="entry name" value="Ribonuclease H-like"/>
    <property type="match status" value="1"/>
</dbReference>
<dbReference type="OrthoDB" id="413122at2759"/>
<dbReference type="InterPro" id="IPR036397">
    <property type="entry name" value="RNaseH_sf"/>
</dbReference>
<evidence type="ECO:0000313" key="3">
    <source>
        <dbReference type="Proteomes" id="UP000765507"/>
    </source>
</evidence>
<sequence>CVRCSTYGPFHPQTDGLVEHFNRPLKDMIRKVVNRDRKNWDTFLPYLMFAIREVPQTSTGFSPFELIYGRHPHGILDIAKEYCEEQPYRGRNIIEHVIQMRDRILSSYSHSAGTRGESTSGPTDLLEWLSE</sequence>
<reference evidence="2 3" key="1">
    <citation type="journal article" date="2020" name="G3 (Bethesda)">
        <title>Draft Genome of the Common Snapping Turtle, Chelydra serpentina, a Model for Phenotypic Plasticity in Reptiles.</title>
        <authorList>
            <person name="Das D."/>
            <person name="Singh S.K."/>
            <person name="Bierstedt J."/>
            <person name="Erickson A."/>
            <person name="Galli G.L.J."/>
            <person name="Crossley D.A. 2nd"/>
            <person name="Rhen T."/>
        </authorList>
    </citation>
    <scope>NUCLEOTIDE SEQUENCE [LARGE SCALE GENOMIC DNA]</scope>
    <source>
        <strain evidence="2">KW</strain>
    </source>
</reference>
<dbReference type="Proteomes" id="UP000765507">
    <property type="component" value="Unassembled WGS sequence"/>
</dbReference>
<name>A0A8T1S6U3_CHESE</name>
<evidence type="ECO:0000313" key="2">
    <source>
        <dbReference type="EMBL" id="KAG6924293.1"/>
    </source>
</evidence>
<feature type="domain" description="Integrase catalytic" evidence="1">
    <location>
        <begin position="1"/>
        <end position="71"/>
    </location>
</feature>
<accession>A0A8T1S6U3</accession>
<dbReference type="PROSITE" id="PS50994">
    <property type="entry name" value="INTEGRASE"/>
    <property type="match status" value="1"/>
</dbReference>
<dbReference type="Gene3D" id="3.30.420.10">
    <property type="entry name" value="Ribonuclease H-like superfamily/Ribonuclease H"/>
    <property type="match status" value="1"/>
</dbReference>
<dbReference type="PANTHER" id="PTHR37984:SF15">
    <property type="entry name" value="INTEGRASE CATALYTIC DOMAIN-CONTAINING PROTEIN"/>
    <property type="match status" value="1"/>
</dbReference>
<feature type="non-terminal residue" evidence="2">
    <location>
        <position position="1"/>
    </location>
</feature>
<gene>
    <name evidence="2" type="ORF">G0U57_017846</name>
</gene>
<organism evidence="2 3">
    <name type="scientific">Chelydra serpentina</name>
    <name type="common">Snapping turtle</name>
    <name type="synonym">Testudo serpentina</name>
    <dbReference type="NCBI Taxonomy" id="8475"/>
    <lineage>
        <taxon>Eukaryota</taxon>
        <taxon>Metazoa</taxon>
        <taxon>Chordata</taxon>
        <taxon>Craniata</taxon>
        <taxon>Vertebrata</taxon>
        <taxon>Euteleostomi</taxon>
        <taxon>Archelosauria</taxon>
        <taxon>Testudinata</taxon>
        <taxon>Testudines</taxon>
        <taxon>Cryptodira</taxon>
        <taxon>Durocryptodira</taxon>
        <taxon>Americhelydia</taxon>
        <taxon>Chelydroidea</taxon>
        <taxon>Chelydridae</taxon>
        <taxon>Chelydra</taxon>
    </lineage>
</organism>
<dbReference type="AlphaFoldDB" id="A0A8T1S6U3"/>
<dbReference type="PANTHER" id="PTHR37984">
    <property type="entry name" value="PROTEIN CBG26694"/>
    <property type="match status" value="1"/>
</dbReference>
<comment type="caution">
    <text evidence="2">The sequence shown here is derived from an EMBL/GenBank/DDBJ whole genome shotgun (WGS) entry which is preliminary data.</text>
</comment>
<dbReference type="InterPro" id="IPR012337">
    <property type="entry name" value="RNaseH-like_sf"/>
</dbReference>